<accession>A0ABM8VVP0</accession>
<comment type="caution">
    <text evidence="1">The sequence shown here is derived from an EMBL/GenBank/DDBJ whole genome shotgun (WGS) entry which is preliminary data.</text>
</comment>
<name>A0ABM8VVP0_GIGMA</name>
<dbReference type="EMBL" id="CAJVQB010000006">
    <property type="protein sequence ID" value="CAG8457126.1"/>
    <property type="molecule type" value="Genomic_DNA"/>
</dbReference>
<organism evidence="1 2">
    <name type="scientific">Gigaspora margarita</name>
    <dbReference type="NCBI Taxonomy" id="4874"/>
    <lineage>
        <taxon>Eukaryota</taxon>
        <taxon>Fungi</taxon>
        <taxon>Fungi incertae sedis</taxon>
        <taxon>Mucoromycota</taxon>
        <taxon>Glomeromycotina</taxon>
        <taxon>Glomeromycetes</taxon>
        <taxon>Diversisporales</taxon>
        <taxon>Gigasporaceae</taxon>
        <taxon>Gigaspora</taxon>
    </lineage>
</organism>
<gene>
    <name evidence="1" type="ORF">GMARGA_LOCUS115</name>
</gene>
<keyword evidence="2" id="KW-1185">Reference proteome</keyword>
<reference evidence="1 2" key="1">
    <citation type="submission" date="2021-06" db="EMBL/GenBank/DDBJ databases">
        <authorList>
            <person name="Kallberg Y."/>
            <person name="Tangrot J."/>
            <person name="Rosling A."/>
        </authorList>
    </citation>
    <scope>NUCLEOTIDE SEQUENCE [LARGE SCALE GENOMIC DNA]</scope>
    <source>
        <strain evidence="1 2">120-4 pot B 10/14</strain>
    </source>
</reference>
<sequence>MSLEDNDDEIKGESNEHLQIPQKTWRKYALKSLDNYLHFDKKSFEKLMREIITNNVEHDYLYNGPNTSKDEYESITKHYSLIEKIINEFKVDVYDYNQFHFNEGESEQIETAYCKSLGKKTILNNLKVDSSVNDATVRQYIGEARMNSVLALWRSLQLTKFKAHC</sequence>
<protein>
    <submittedName>
        <fullName evidence="1">18230_t:CDS:1</fullName>
    </submittedName>
</protein>
<dbReference type="Proteomes" id="UP000789901">
    <property type="component" value="Unassembled WGS sequence"/>
</dbReference>
<proteinExistence type="predicted"/>
<evidence type="ECO:0000313" key="1">
    <source>
        <dbReference type="EMBL" id="CAG8457126.1"/>
    </source>
</evidence>
<evidence type="ECO:0000313" key="2">
    <source>
        <dbReference type="Proteomes" id="UP000789901"/>
    </source>
</evidence>